<dbReference type="EMBL" id="CP002456">
    <property type="protein sequence ID" value="ADU91125.1"/>
    <property type="molecule type" value="Genomic_DNA"/>
</dbReference>
<dbReference type="Proteomes" id="UP000007472">
    <property type="component" value="Chromosome"/>
</dbReference>
<evidence type="ECO:0000256" key="3">
    <source>
        <dbReference type="ARBA" id="ARBA00023125"/>
    </source>
</evidence>
<dbReference type="PANTHER" id="PTHR30629">
    <property type="entry name" value="PROPHAGE INTEGRASE"/>
    <property type="match status" value="1"/>
</dbReference>
<dbReference type="InterPro" id="IPR044068">
    <property type="entry name" value="CB"/>
</dbReference>
<feature type="domain" description="Tyr recombinase" evidence="6">
    <location>
        <begin position="199"/>
        <end position="385"/>
    </location>
</feature>
<sequence>MRRLTDFLIKSLPVTDKAKKVFDGYGLYLELRPPRTKTFRIAYYWEGKRKVLTIGQYPKVSLSQARMRALEVKELLKEGFDPNPRKKTVIKKTHTFSELSKEYLEILTPNVAPRRIVKLRGILENWVLPTLGSMQVQYIERADILDLILDLNKNAPKSVPENVLSVIKGVMDFAVDKGSIQYSCYSPSIKKYLTKYIQKSHPHLDEEELPKLFNDLETSNSKPYILIALKLMILLFPRASELRYAKWIDLDLEKGILNIPSERMKGIKHHKEAGILERQIMLSTQAISLLEKLKPLTGYSENLFPNVSNKGVISDGTMNKILNSLGYKKRQDIHGFRGLASTILNTKYPDKRYIIELCLAHSVGNQVERAYNHSKQLEHQKEVWQLWGNLLVSKGLVI</sequence>
<evidence type="ECO:0000259" key="7">
    <source>
        <dbReference type="PROSITE" id="PS51900"/>
    </source>
</evidence>
<dbReference type="PROSITE" id="PS51898">
    <property type="entry name" value="TYR_RECOMBINASE"/>
    <property type="match status" value="1"/>
</dbReference>
<dbReference type="GO" id="GO:0006310">
    <property type="term" value="P:DNA recombination"/>
    <property type="evidence" value="ECO:0007669"/>
    <property type="project" value="UniProtKB-KW"/>
</dbReference>
<feature type="domain" description="Core-binding (CB)" evidence="7">
    <location>
        <begin position="94"/>
        <end position="175"/>
    </location>
</feature>
<evidence type="ECO:0000313" key="9">
    <source>
        <dbReference type="Proteomes" id="UP000007472"/>
    </source>
</evidence>
<evidence type="ECO:0000313" key="8">
    <source>
        <dbReference type="EMBL" id="ADU91125.1"/>
    </source>
</evidence>
<organism evidence="8 9">
    <name type="scientific">Taylorella equigenitalis (strain MCE9)</name>
    <dbReference type="NCBI Taxonomy" id="937774"/>
    <lineage>
        <taxon>Bacteria</taxon>
        <taxon>Pseudomonadati</taxon>
        <taxon>Pseudomonadota</taxon>
        <taxon>Betaproteobacteria</taxon>
        <taxon>Burkholderiales</taxon>
        <taxon>Alcaligenaceae</taxon>
        <taxon>Taylorella</taxon>
    </lineage>
</organism>
<protein>
    <submittedName>
        <fullName evidence="8">Phage integrase</fullName>
    </submittedName>
</protein>
<keyword evidence="4" id="KW-0233">DNA recombination</keyword>
<keyword evidence="2" id="KW-0229">DNA integration</keyword>
<dbReference type="GO" id="GO:0015074">
    <property type="term" value="P:DNA integration"/>
    <property type="evidence" value="ECO:0007669"/>
    <property type="project" value="UniProtKB-KW"/>
</dbReference>
<dbReference type="Pfam" id="PF22022">
    <property type="entry name" value="Phage_int_M"/>
    <property type="match status" value="1"/>
</dbReference>
<dbReference type="InterPro" id="IPR013762">
    <property type="entry name" value="Integrase-like_cat_sf"/>
</dbReference>
<dbReference type="PROSITE" id="PS51900">
    <property type="entry name" value="CB"/>
    <property type="match status" value="1"/>
</dbReference>
<reference evidence="8 9" key="1">
    <citation type="journal article" date="2011" name="J. Bacteriol.">
        <title>Genome sequence of Taylorella equigenitalis MCE9, the causative agent of contagious equine metritis.</title>
        <authorList>
            <person name="Hebert L."/>
            <person name="Moumen B."/>
            <person name="Duquesne F."/>
            <person name="Breuil M.F."/>
            <person name="Laugier C."/>
            <person name="Batto J.M."/>
            <person name="Renault P."/>
            <person name="Petry S."/>
        </authorList>
    </citation>
    <scope>NUCLEOTIDE SEQUENCE [LARGE SCALE GENOMIC DNA]</scope>
    <source>
        <strain evidence="8 9">MCE9</strain>
    </source>
</reference>
<dbReference type="InterPro" id="IPR025166">
    <property type="entry name" value="Integrase_DNA_bind_dom"/>
</dbReference>
<dbReference type="GO" id="GO:0003677">
    <property type="term" value="F:DNA binding"/>
    <property type="evidence" value="ECO:0007669"/>
    <property type="project" value="UniProtKB-UniRule"/>
</dbReference>
<dbReference type="KEGG" id="teq:TEQUI_0169"/>
<dbReference type="Pfam" id="PF00589">
    <property type="entry name" value="Phage_integrase"/>
    <property type="match status" value="1"/>
</dbReference>
<evidence type="ECO:0000256" key="5">
    <source>
        <dbReference type="PROSITE-ProRule" id="PRU01248"/>
    </source>
</evidence>
<name>A0A654KFG7_TAYEM</name>
<evidence type="ECO:0000256" key="1">
    <source>
        <dbReference type="ARBA" id="ARBA00008857"/>
    </source>
</evidence>
<evidence type="ECO:0000259" key="6">
    <source>
        <dbReference type="PROSITE" id="PS51898"/>
    </source>
</evidence>
<dbReference type="Pfam" id="PF13356">
    <property type="entry name" value="Arm-DNA-bind_3"/>
    <property type="match status" value="1"/>
</dbReference>
<dbReference type="InterPro" id="IPR050808">
    <property type="entry name" value="Phage_Integrase"/>
</dbReference>
<comment type="similarity">
    <text evidence="1">Belongs to the 'phage' integrase family.</text>
</comment>
<evidence type="ECO:0000256" key="2">
    <source>
        <dbReference type="ARBA" id="ARBA00022908"/>
    </source>
</evidence>
<dbReference type="Gene3D" id="1.10.150.130">
    <property type="match status" value="1"/>
</dbReference>
<dbReference type="Gene3D" id="3.30.160.390">
    <property type="entry name" value="Integrase, DNA-binding domain"/>
    <property type="match status" value="1"/>
</dbReference>
<dbReference type="InterPro" id="IPR038488">
    <property type="entry name" value="Integrase_DNA-bd_sf"/>
</dbReference>
<keyword evidence="3 5" id="KW-0238">DNA-binding</keyword>
<dbReference type="InterPro" id="IPR002104">
    <property type="entry name" value="Integrase_catalytic"/>
</dbReference>
<accession>A0A654KFG7</accession>
<dbReference type="InterPro" id="IPR011010">
    <property type="entry name" value="DNA_brk_join_enz"/>
</dbReference>
<dbReference type="PANTHER" id="PTHR30629:SF2">
    <property type="entry name" value="PROPHAGE INTEGRASE INTS-RELATED"/>
    <property type="match status" value="1"/>
</dbReference>
<dbReference type="AlphaFoldDB" id="A0A654KFG7"/>
<gene>
    <name evidence="8" type="ordered locus">TEQUI_0169</name>
</gene>
<dbReference type="InterPro" id="IPR010998">
    <property type="entry name" value="Integrase_recombinase_N"/>
</dbReference>
<dbReference type="SUPFAM" id="SSF56349">
    <property type="entry name" value="DNA breaking-rejoining enzymes"/>
    <property type="match status" value="1"/>
</dbReference>
<proteinExistence type="inferred from homology"/>
<dbReference type="Gene3D" id="1.10.443.10">
    <property type="entry name" value="Intergrase catalytic core"/>
    <property type="match status" value="1"/>
</dbReference>
<evidence type="ECO:0000256" key="4">
    <source>
        <dbReference type="ARBA" id="ARBA00023172"/>
    </source>
</evidence>
<dbReference type="CDD" id="cd00801">
    <property type="entry name" value="INT_P4_C"/>
    <property type="match status" value="1"/>
</dbReference>
<dbReference type="InterPro" id="IPR053876">
    <property type="entry name" value="Phage_int_M"/>
</dbReference>